<dbReference type="PANTHER" id="PTHR34351:SF2">
    <property type="entry name" value="DUF58 DOMAIN-CONTAINING PROTEIN"/>
    <property type="match status" value="1"/>
</dbReference>
<reference evidence="3" key="1">
    <citation type="submission" date="2018-05" db="EMBL/GenBank/DDBJ databases">
        <authorList>
            <person name="Lanie J.A."/>
            <person name="Ng W.-L."/>
            <person name="Kazmierczak K.M."/>
            <person name="Andrzejewski T.M."/>
            <person name="Davidsen T.M."/>
            <person name="Wayne K.J."/>
            <person name="Tettelin H."/>
            <person name="Glass J.I."/>
            <person name="Rusch D."/>
            <person name="Podicherti R."/>
            <person name="Tsui H.-C.T."/>
            <person name="Winkler M.E."/>
        </authorList>
    </citation>
    <scope>NUCLEOTIDE SEQUENCE</scope>
</reference>
<proteinExistence type="predicted"/>
<dbReference type="InterPro" id="IPR002881">
    <property type="entry name" value="DUF58"/>
</dbReference>
<dbReference type="PANTHER" id="PTHR34351">
    <property type="entry name" value="SLR1927 PROTEIN-RELATED"/>
    <property type="match status" value="1"/>
</dbReference>
<evidence type="ECO:0000313" key="3">
    <source>
        <dbReference type="EMBL" id="SVC32729.1"/>
    </source>
</evidence>
<feature type="transmembrane region" description="Helical" evidence="1">
    <location>
        <begin position="26"/>
        <end position="44"/>
    </location>
</feature>
<protein>
    <recommendedName>
        <fullName evidence="2">DUF58 domain-containing protein</fullName>
    </recommendedName>
</protein>
<dbReference type="Pfam" id="PF01882">
    <property type="entry name" value="DUF58"/>
    <property type="match status" value="1"/>
</dbReference>
<accession>A0A382L7Y8</accession>
<evidence type="ECO:0000256" key="1">
    <source>
        <dbReference type="SAM" id="Phobius"/>
    </source>
</evidence>
<sequence>MSFRSLWVLLGIPLVAAGLAAEVPIITGIGLIITVAIALSRLWSRRLFNRLNLKIPITNSRIYQDEETHILIELENRKFLPLPWLRIVIQLSNELEVTDENIRTIAGDLHQTVVLRGSIGWYEKKSWKIPITSKHRGNFRIDSPVIHTSDLFGLFPRKQQFNVAANLIVYPKIIELTDLGFPADRPLGESKGRNQLFEDPLRIAGLRDYEPGDSLRRIDWKATARKGEIQSKVYEPSAAQHLYVFMNIDTLSHSWEGFLPEHLERTISVAASISVWATTVKFAVGLLANGSLLGSDRPLRLPPSRSKVQILRILESLAAIQPLTMGTLAGSIRREVSRL</sequence>
<name>A0A382L7Y8_9ZZZZ</name>
<keyword evidence="1" id="KW-0472">Membrane</keyword>
<feature type="domain" description="DUF58" evidence="2">
    <location>
        <begin position="206"/>
        <end position="327"/>
    </location>
</feature>
<keyword evidence="1" id="KW-0812">Transmembrane</keyword>
<feature type="non-terminal residue" evidence="3">
    <location>
        <position position="339"/>
    </location>
</feature>
<evidence type="ECO:0000259" key="2">
    <source>
        <dbReference type="Pfam" id="PF01882"/>
    </source>
</evidence>
<keyword evidence="1" id="KW-1133">Transmembrane helix</keyword>
<gene>
    <name evidence="3" type="ORF">METZ01_LOCUS285583</name>
</gene>
<dbReference type="AlphaFoldDB" id="A0A382L7Y8"/>
<organism evidence="3">
    <name type="scientific">marine metagenome</name>
    <dbReference type="NCBI Taxonomy" id="408172"/>
    <lineage>
        <taxon>unclassified sequences</taxon>
        <taxon>metagenomes</taxon>
        <taxon>ecological metagenomes</taxon>
    </lineage>
</organism>
<dbReference type="EMBL" id="UINC01085307">
    <property type="protein sequence ID" value="SVC32729.1"/>
    <property type="molecule type" value="Genomic_DNA"/>
</dbReference>